<keyword evidence="2" id="KW-1035">Host cytoplasm</keyword>
<name>A0A8F1SRF5_9VIRU</name>
<keyword evidence="4" id="KW-1185">Reference proteome</keyword>
<gene>
    <name evidence="3" type="ORF">GrTV2s3gp1</name>
</gene>
<evidence type="ECO:0000313" key="4">
    <source>
        <dbReference type="Proteomes" id="UP001253160"/>
    </source>
</evidence>
<dbReference type="InterPro" id="IPR043105">
    <property type="entry name" value="Tenui_NS3"/>
</dbReference>
<dbReference type="Proteomes" id="UP001253160">
    <property type="component" value="Genome"/>
</dbReference>
<dbReference type="InterPro" id="IPR007974">
    <property type="entry name" value="Tenui_movmnt_prot"/>
</dbReference>
<dbReference type="EMBL" id="MW678792">
    <property type="protein sequence ID" value="QWQ49841.1"/>
    <property type="molecule type" value="Genomic_RNA"/>
</dbReference>
<comment type="subcellular location">
    <subcellularLocation>
        <location evidence="1">Host cytoplasm</location>
    </subcellularLocation>
</comment>
<accession>A0A8F1SRF5</accession>
<reference evidence="3 4" key="1">
    <citation type="submission" date="2021-02" db="EMBL/GenBank/DDBJ databases">
        <title>Molecular characterisation of a new tenuivirus from Festuca sp.</title>
        <authorList>
            <person name="Gaafar Y.Z.A."/>
            <person name="Rabenstein F."/>
            <person name="Zia A."/>
            <person name="Gaafar A.-R.Z.A."/>
            <person name="Ziebell H."/>
        </authorList>
    </citation>
    <scope>NUCLEOTIDE SEQUENCE [LARGE SCALE GENOMIC DNA]</scope>
    <source>
        <strain evidence="3">JKI ID 34091</strain>
    </source>
</reference>
<evidence type="ECO:0000313" key="3">
    <source>
        <dbReference type="EMBL" id="QWQ49841.1"/>
    </source>
</evidence>
<protein>
    <submittedName>
        <fullName evidence="3">Uncharacterized protein</fullName>
    </submittedName>
</protein>
<dbReference type="GO" id="GO:0030430">
    <property type="term" value="C:host cell cytoplasm"/>
    <property type="evidence" value="ECO:0007669"/>
    <property type="project" value="UniProtKB-SubCell"/>
</dbReference>
<proteinExistence type="predicted"/>
<dbReference type="Gene3D" id="1.20.1440.190">
    <property type="entry name" value="Tenuivirus movement protein"/>
    <property type="match status" value="1"/>
</dbReference>
<dbReference type="Pfam" id="PF05310">
    <property type="entry name" value="Tenui_NS3"/>
    <property type="match status" value="1"/>
</dbReference>
<evidence type="ECO:0000256" key="1">
    <source>
        <dbReference type="ARBA" id="ARBA00004192"/>
    </source>
</evidence>
<sequence>MNISLYRSGVPTADHSLLSKNGLTNITLICKDVVIPMSLLTTFYDTLNERHPSFDEHMFLQMLRKPDDSENLSVFLRSAIWMLSHKRDLPDHYRLPLSCLVAAFSECFVELKPRAPSTKCWFCRIAKDGLPFRVEGIHGFPLDANLFIVPSIEHSTEKFEILSGKKLYRSPSKKKHGYLIASDLPPLTSKYVEYLAPQDALLT</sequence>
<evidence type="ECO:0000256" key="2">
    <source>
        <dbReference type="ARBA" id="ARBA00023200"/>
    </source>
</evidence>
<organism evidence="3 4">
    <name type="scientific">Festuca stripe-associated virus</name>
    <dbReference type="NCBI Taxonomy" id="2847287"/>
    <lineage>
        <taxon>Viruses</taxon>
        <taxon>Riboviria</taxon>
        <taxon>Orthornavirae</taxon>
        <taxon>Negarnaviricota</taxon>
        <taxon>Polyploviricotina</taxon>
        <taxon>Bunyaviricetes</taxon>
        <taxon>Hareavirales</taxon>
        <taxon>Phenuiviridae</taxon>
        <taxon>Tenuivirus</taxon>
        <taxon>Tenuivirus festucae</taxon>
    </lineage>
</organism>